<keyword evidence="5 11" id="KW-0812">Transmembrane</keyword>
<comment type="similarity">
    <text evidence="2">Belongs to the TonB-dependent receptor family. Hemoglobin/haptoglobin binding protein subfamily.</text>
</comment>
<evidence type="ECO:0000256" key="8">
    <source>
        <dbReference type="ARBA" id="ARBA00023136"/>
    </source>
</evidence>
<evidence type="ECO:0000256" key="5">
    <source>
        <dbReference type="ARBA" id="ARBA00022692"/>
    </source>
</evidence>
<keyword evidence="8 11" id="KW-0472">Membrane</keyword>
<feature type="domain" description="TonB-dependent receptor plug" evidence="15">
    <location>
        <begin position="47"/>
        <end position="156"/>
    </location>
</feature>
<name>A0ABR9DC90_9GAMM</name>
<dbReference type="InterPro" id="IPR012910">
    <property type="entry name" value="Plug_dom"/>
</dbReference>
<feature type="domain" description="TonB-dependent receptor-like beta-barrel" evidence="14">
    <location>
        <begin position="237"/>
        <end position="667"/>
    </location>
</feature>
<gene>
    <name evidence="16" type="ORF">EBB_07520</name>
</gene>
<keyword evidence="10 11" id="KW-0998">Cell outer membrane</keyword>
<keyword evidence="4 11" id="KW-1134">Transmembrane beta strand</keyword>
<dbReference type="PANTHER" id="PTHR30069">
    <property type="entry name" value="TONB-DEPENDENT OUTER MEMBRANE RECEPTOR"/>
    <property type="match status" value="1"/>
</dbReference>
<dbReference type="Pfam" id="PF00593">
    <property type="entry name" value="TonB_dep_Rec_b-barrel"/>
    <property type="match status" value="1"/>
</dbReference>
<evidence type="ECO:0000256" key="4">
    <source>
        <dbReference type="ARBA" id="ARBA00022452"/>
    </source>
</evidence>
<dbReference type="InterPro" id="IPR039426">
    <property type="entry name" value="TonB-dep_rcpt-like"/>
</dbReference>
<keyword evidence="3 11" id="KW-0813">Transport</keyword>
<evidence type="ECO:0000313" key="17">
    <source>
        <dbReference type="Proteomes" id="UP000641152"/>
    </source>
</evidence>
<evidence type="ECO:0000259" key="14">
    <source>
        <dbReference type="Pfam" id="PF00593"/>
    </source>
</evidence>
<dbReference type="CDD" id="cd01347">
    <property type="entry name" value="ligand_gated_channel"/>
    <property type="match status" value="1"/>
</dbReference>
<accession>A0ABR9DC90</accession>
<dbReference type="Gene3D" id="2.40.170.20">
    <property type="entry name" value="TonB-dependent receptor, beta-barrel domain"/>
    <property type="match status" value="1"/>
</dbReference>
<dbReference type="PROSITE" id="PS52016">
    <property type="entry name" value="TONB_DEPENDENT_REC_3"/>
    <property type="match status" value="1"/>
</dbReference>
<dbReference type="Gene3D" id="2.170.130.10">
    <property type="entry name" value="TonB-dependent receptor, plug domain"/>
    <property type="match status" value="1"/>
</dbReference>
<reference evidence="16 17" key="1">
    <citation type="submission" date="2020-09" db="EMBL/GenBank/DDBJ databases">
        <title>Methylomonas albis sp. nov. and Methylomonas fluvii sp. nov.: Two cold-adapted methanotrophs from the River Elbe and an amended description of Methylovulum psychrotolerans strain Eb1.</title>
        <authorList>
            <person name="Bussmann I.K."/>
            <person name="Klings K.-W."/>
            <person name="Warnstedt J."/>
            <person name="Hoppert M."/>
            <person name="Saborowski A."/>
            <person name="Horn F."/>
            <person name="Liebner S."/>
        </authorList>
    </citation>
    <scope>NUCLEOTIDE SEQUENCE [LARGE SCALE GENOMIC DNA]</scope>
    <source>
        <strain evidence="16 17">EbB</strain>
    </source>
</reference>
<evidence type="ECO:0000256" key="7">
    <source>
        <dbReference type="ARBA" id="ARBA00023077"/>
    </source>
</evidence>
<evidence type="ECO:0000259" key="15">
    <source>
        <dbReference type="Pfam" id="PF07715"/>
    </source>
</evidence>
<evidence type="ECO:0000256" key="13">
    <source>
        <dbReference type="SAM" id="SignalP"/>
    </source>
</evidence>
<proteinExistence type="inferred from homology"/>
<evidence type="ECO:0000256" key="10">
    <source>
        <dbReference type="ARBA" id="ARBA00023237"/>
    </source>
</evidence>
<dbReference type="EMBL" id="JACXST010000001">
    <property type="protein sequence ID" value="MBD9360386.1"/>
    <property type="molecule type" value="Genomic_DNA"/>
</dbReference>
<comment type="caution">
    <text evidence="16">The sequence shown here is derived from an EMBL/GenBank/DDBJ whole genome shotgun (WGS) entry which is preliminary data.</text>
</comment>
<evidence type="ECO:0000256" key="3">
    <source>
        <dbReference type="ARBA" id="ARBA00022448"/>
    </source>
</evidence>
<dbReference type="InterPro" id="IPR000531">
    <property type="entry name" value="Beta-barrel_TonB"/>
</dbReference>
<evidence type="ECO:0000256" key="12">
    <source>
        <dbReference type="RuleBase" id="RU003357"/>
    </source>
</evidence>
<comment type="subcellular location">
    <subcellularLocation>
        <location evidence="1 11">Cell outer membrane</location>
        <topology evidence="1 11">Multi-pass membrane protein</topology>
    </subcellularLocation>
</comment>
<dbReference type="SUPFAM" id="SSF56935">
    <property type="entry name" value="Porins"/>
    <property type="match status" value="1"/>
</dbReference>
<keyword evidence="6 13" id="KW-0732">Signal</keyword>
<evidence type="ECO:0000313" key="16">
    <source>
        <dbReference type="EMBL" id="MBD9360386.1"/>
    </source>
</evidence>
<evidence type="ECO:0000256" key="11">
    <source>
        <dbReference type="PROSITE-ProRule" id="PRU01360"/>
    </source>
</evidence>
<evidence type="ECO:0000256" key="1">
    <source>
        <dbReference type="ARBA" id="ARBA00004571"/>
    </source>
</evidence>
<feature type="chain" id="PRO_5045243483" evidence="13">
    <location>
        <begin position="25"/>
        <end position="693"/>
    </location>
</feature>
<protein>
    <submittedName>
        <fullName evidence="16">TonB-dependent receptor</fullName>
    </submittedName>
</protein>
<organism evidence="16 17">
    <name type="scientific">Methylomonas fluvii</name>
    <dbReference type="NCBI Taxonomy" id="1854564"/>
    <lineage>
        <taxon>Bacteria</taxon>
        <taxon>Pseudomonadati</taxon>
        <taxon>Pseudomonadota</taxon>
        <taxon>Gammaproteobacteria</taxon>
        <taxon>Methylococcales</taxon>
        <taxon>Methylococcaceae</taxon>
        <taxon>Methylomonas</taxon>
    </lineage>
</organism>
<keyword evidence="9 16" id="KW-0675">Receptor</keyword>
<dbReference type="InterPro" id="IPR036942">
    <property type="entry name" value="Beta-barrel_TonB_sf"/>
</dbReference>
<dbReference type="Pfam" id="PF07715">
    <property type="entry name" value="Plug"/>
    <property type="match status" value="1"/>
</dbReference>
<evidence type="ECO:0000256" key="2">
    <source>
        <dbReference type="ARBA" id="ARBA00008143"/>
    </source>
</evidence>
<dbReference type="InterPro" id="IPR037066">
    <property type="entry name" value="Plug_dom_sf"/>
</dbReference>
<sequence>MLSTRATTKNIAVLLPLIMPLNLAAVEKAPDELDEMVITATKTERSIRDVSATVTVIDRERIEKSNATTVDQLLKGVPGVYASRMDASSPNRIAQTYTRGLPGNGRTLVLIDDVPMNVSYDSQVDWSQLGTIDVDRVEIVRGAGSALYGNHAMGGVINVISKAITPGVKGKVDSEYGSMETIREAGIVSYGGEHSGGSVSTSYLESDGYNMWRPDTSVASIPLSQRDETGTRKTNVGAKFKHEFDASNLLDLSFSYLSDVATGLYRIPDYIAQDREQYLGSARYRYLGESSEATVVLYSRIGRMDADSANAANATSPDVARPGTMAASLISYRGDFDDMEAGIRAQYSHYLGSHHKLTVGGQHSDSQMTMINQFPAERGREQLVEGGIQLSGIFLQDEINYGPLNVSLAGRWDLWQTDGQFRDTKTSFPGQGQWGNHAEDSFSPKGGFSYKLTDDLVLRGSIGQSFNTPDVSQLYGNSRRGGTTVAYGNPYLTPEKAVSGDIGLDYYFGRQGYIKTTIYNTTAEDFIATVQRSGATVGTTDKINIGAIRAEGVEVEGMWKLGDFLTLYASYTKNDSIVTKHDRNPNLIGKQLTNVPQDQGSLRADFSLPYGFSVFGAFNYVGDRYSTETNLPSAPGGSAVYKSYATYDLGVAKTLVKDVTARMTFMNIGNDKYEGIGYIAPGATITGGISAKF</sequence>
<dbReference type="RefSeq" id="WP_192393140.1">
    <property type="nucleotide sequence ID" value="NZ_CAJHIU010000001.1"/>
</dbReference>
<dbReference type="Proteomes" id="UP000641152">
    <property type="component" value="Unassembled WGS sequence"/>
</dbReference>
<keyword evidence="17" id="KW-1185">Reference proteome</keyword>
<dbReference type="PANTHER" id="PTHR30069:SF29">
    <property type="entry name" value="HEMOGLOBIN AND HEMOGLOBIN-HAPTOGLOBIN-BINDING PROTEIN 1-RELATED"/>
    <property type="match status" value="1"/>
</dbReference>
<keyword evidence="7 12" id="KW-0798">TonB box</keyword>
<evidence type="ECO:0000256" key="9">
    <source>
        <dbReference type="ARBA" id="ARBA00023170"/>
    </source>
</evidence>
<evidence type="ECO:0000256" key="6">
    <source>
        <dbReference type="ARBA" id="ARBA00022729"/>
    </source>
</evidence>
<feature type="signal peptide" evidence="13">
    <location>
        <begin position="1"/>
        <end position="24"/>
    </location>
</feature>